<comment type="subcellular location">
    <subcellularLocation>
        <location evidence="8">Mitochondrion inner membrane</location>
        <topology evidence="8">Single-pass membrane protein</topology>
    </subcellularLocation>
    <subcellularLocation>
        <location evidence="1">Mitochondrion membrane</location>
        <topology evidence="1">Single-pass membrane protein</topology>
    </subcellularLocation>
</comment>
<dbReference type="Pfam" id="PF08294">
    <property type="entry name" value="TIM21"/>
    <property type="match status" value="1"/>
</dbReference>
<proteinExistence type="inferred from homology"/>
<keyword evidence="8" id="KW-0813">Transport</keyword>
<dbReference type="PANTHER" id="PTHR13032">
    <property type="entry name" value="MITOCHONDRIAL IMPORT INNER MEMBRANE TRANSLOCASE SUBUNIT TIM21"/>
    <property type="match status" value="1"/>
</dbReference>
<dbReference type="OrthoDB" id="436405at2759"/>
<dbReference type="EnsemblMetazoa" id="PPA16544.1">
    <property type="protein sequence ID" value="PPA16544.1"/>
    <property type="gene ID" value="WBGene00106098"/>
</dbReference>
<dbReference type="GO" id="GO:0005744">
    <property type="term" value="C:TIM23 mitochondrial import inner membrane translocase complex"/>
    <property type="evidence" value="ECO:0000318"/>
    <property type="project" value="GO_Central"/>
</dbReference>
<keyword evidence="5 8" id="KW-1133">Transmembrane helix</keyword>
<reference evidence="10" key="1">
    <citation type="journal article" date="2008" name="Nat. Genet.">
        <title>The Pristionchus pacificus genome provides a unique perspective on nematode lifestyle and parasitism.</title>
        <authorList>
            <person name="Dieterich C."/>
            <person name="Clifton S.W."/>
            <person name="Schuster L.N."/>
            <person name="Chinwalla A."/>
            <person name="Delehaunty K."/>
            <person name="Dinkelacker I."/>
            <person name="Fulton L."/>
            <person name="Fulton R."/>
            <person name="Godfrey J."/>
            <person name="Minx P."/>
            <person name="Mitreva M."/>
            <person name="Roeseler W."/>
            <person name="Tian H."/>
            <person name="Witte H."/>
            <person name="Yang S.P."/>
            <person name="Wilson R.K."/>
            <person name="Sommer R.J."/>
        </authorList>
    </citation>
    <scope>NUCLEOTIDE SEQUENCE [LARGE SCALE GENOMIC DNA]</scope>
    <source>
        <strain evidence="10">PS312</strain>
    </source>
</reference>
<protein>
    <recommendedName>
        <fullName evidence="8">Mitochondrial import inner membrane translocase subunit Tim21</fullName>
    </recommendedName>
</protein>
<keyword evidence="8" id="KW-0653">Protein transport</keyword>
<evidence type="ECO:0000313" key="10">
    <source>
        <dbReference type="Proteomes" id="UP000005239"/>
    </source>
</evidence>
<evidence type="ECO:0000256" key="2">
    <source>
        <dbReference type="ARBA" id="ARBA00010867"/>
    </source>
</evidence>
<keyword evidence="8" id="KW-0811">Translocation</keyword>
<dbReference type="PANTHER" id="PTHR13032:SF6">
    <property type="entry name" value="MITOCHONDRIAL IMPORT INNER MEMBRANE TRANSLOCASE SUBUNIT TIM21"/>
    <property type="match status" value="1"/>
</dbReference>
<keyword evidence="6 8" id="KW-0496">Mitochondrion</keyword>
<accession>A0A2A6CND6</accession>
<keyword evidence="10" id="KW-1185">Reference proteome</keyword>
<feature type="transmembrane region" description="Helical" evidence="8">
    <location>
        <begin position="73"/>
        <end position="93"/>
    </location>
</feature>
<evidence type="ECO:0000256" key="8">
    <source>
        <dbReference type="RuleBase" id="RU367142"/>
    </source>
</evidence>
<keyword evidence="4" id="KW-0809">Transit peptide</keyword>
<comment type="subunit">
    <text evidence="8">Component of the TIM23 complex.</text>
</comment>
<evidence type="ECO:0000256" key="5">
    <source>
        <dbReference type="ARBA" id="ARBA00022989"/>
    </source>
</evidence>
<keyword evidence="7 8" id="KW-0472">Membrane</keyword>
<dbReference type="GO" id="GO:0030150">
    <property type="term" value="P:protein import into mitochondrial matrix"/>
    <property type="evidence" value="ECO:0000318"/>
    <property type="project" value="GO_Central"/>
</dbReference>
<comment type="similarity">
    <text evidence="2 8">Belongs to the TIM21 family.</text>
</comment>
<reference evidence="9" key="2">
    <citation type="submission" date="2022-06" db="UniProtKB">
        <authorList>
            <consortium name="EnsemblMetazoa"/>
        </authorList>
    </citation>
    <scope>IDENTIFICATION</scope>
    <source>
        <strain evidence="9">PS312</strain>
    </source>
</reference>
<evidence type="ECO:0000256" key="6">
    <source>
        <dbReference type="ARBA" id="ARBA00023128"/>
    </source>
</evidence>
<dbReference type="Proteomes" id="UP000005239">
    <property type="component" value="Unassembled WGS sequence"/>
</dbReference>
<organism evidence="9 10">
    <name type="scientific">Pristionchus pacificus</name>
    <name type="common">Parasitic nematode worm</name>
    <dbReference type="NCBI Taxonomy" id="54126"/>
    <lineage>
        <taxon>Eukaryota</taxon>
        <taxon>Metazoa</taxon>
        <taxon>Ecdysozoa</taxon>
        <taxon>Nematoda</taxon>
        <taxon>Chromadorea</taxon>
        <taxon>Rhabditida</taxon>
        <taxon>Rhabditina</taxon>
        <taxon>Diplogasteromorpha</taxon>
        <taxon>Diplogasteroidea</taxon>
        <taxon>Neodiplogasteridae</taxon>
        <taxon>Pristionchus</taxon>
    </lineage>
</organism>
<evidence type="ECO:0000256" key="1">
    <source>
        <dbReference type="ARBA" id="ARBA00004304"/>
    </source>
</evidence>
<accession>A0A8R1YJZ5</accession>
<dbReference type="FunFam" id="3.10.450.320:FF:000003">
    <property type="entry name" value="Protein CBG23912"/>
    <property type="match status" value="1"/>
</dbReference>
<keyword evidence="8" id="KW-0999">Mitochondrion inner membrane</keyword>
<name>A0A2A6CND6_PRIPA</name>
<dbReference type="Gene3D" id="3.10.450.320">
    <property type="entry name" value="Mitochondrial import inner membrane translocase subunit Tim21"/>
    <property type="match status" value="1"/>
</dbReference>
<gene>
    <name evidence="9" type="primary">WBGene00106098</name>
</gene>
<evidence type="ECO:0000256" key="7">
    <source>
        <dbReference type="ARBA" id="ARBA00023136"/>
    </source>
</evidence>
<evidence type="ECO:0000313" key="9">
    <source>
        <dbReference type="EnsemblMetazoa" id="PPA16544.1"/>
    </source>
</evidence>
<dbReference type="InterPro" id="IPR013261">
    <property type="entry name" value="Tim21"/>
</dbReference>
<dbReference type="InterPro" id="IPR038552">
    <property type="entry name" value="Tim21_IMS_sf"/>
</dbReference>
<evidence type="ECO:0000256" key="4">
    <source>
        <dbReference type="ARBA" id="ARBA00022946"/>
    </source>
</evidence>
<evidence type="ECO:0000256" key="3">
    <source>
        <dbReference type="ARBA" id="ARBA00022692"/>
    </source>
</evidence>
<sequence>MLLSTAVALARQVARRQPRKLLVRAMATPAKQTAPKQEESQLSRSVLEEVLLSEKPKPTTFTGKVAEKAENTFMYVAAAASIAALGAFVYVLGDTFFANDSPNKIYTRALAMIRDDPRSQDIFGESIAGFGEGKRRRNNIASHAYEKDGEQRVRVLFHIKGERGEGNAQCEMAQRDGVWETRFLFVETKTSPRITHVIIDNR</sequence>
<keyword evidence="3 8" id="KW-0812">Transmembrane</keyword>
<comment type="function">
    <text evidence="8">Essential component of the TIM23 complex, a complex that mediates the translocation of transit peptide-containing proteins across the mitochondrial inner membrane.</text>
</comment>
<dbReference type="AlphaFoldDB" id="A0A2A6CND6"/>